<keyword evidence="3" id="KW-1185">Reference proteome</keyword>
<dbReference type="EMBL" id="LT594323">
    <property type="protein sequence ID" value="SBT40067.1"/>
    <property type="molecule type" value="Genomic_DNA"/>
</dbReference>
<sequence length="102" mass="11399">MTDAARPGSAEGRPWSGDDAGHNDACHQRWRQRLRRDTGGPGYREKWYDEQCGGCRYWIALRGELGRDYGACTHPGSAHDGQVRFEHDGCPVFTERADGSFG</sequence>
<dbReference type="Proteomes" id="UP000199385">
    <property type="component" value="Chromosome I"/>
</dbReference>
<evidence type="ECO:0000256" key="1">
    <source>
        <dbReference type="SAM" id="MobiDB-lite"/>
    </source>
</evidence>
<evidence type="ECO:0000313" key="3">
    <source>
        <dbReference type="Proteomes" id="UP000199385"/>
    </source>
</evidence>
<feature type="region of interest" description="Disordered" evidence="1">
    <location>
        <begin position="1"/>
        <end position="29"/>
    </location>
</feature>
<reference evidence="3" key="1">
    <citation type="submission" date="2016-06" db="EMBL/GenBank/DDBJ databases">
        <authorList>
            <person name="Varghese N."/>
            <person name="Submissions Spin"/>
        </authorList>
    </citation>
    <scope>NUCLEOTIDE SEQUENCE [LARGE SCALE GENOMIC DNA]</scope>
    <source>
        <strain evidence="3">DSM 44815</strain>
    </source>
</reference>
<accession>A0A1A8Z8A4</accession>
<evidence type="ECO:0008006" key="4">
    <source>
        <dbReference type="Google" id="ProtNLM"/>
    </source>
</evidence>
<proteinExistence type="predicted"/>
<gene>
    <name evidence="2" type="ORF">GA0070611_1123</name>
</gene>
<organism evidence="2 3">
    <name type="scientific">Micromonospora auratinigra</name>
    <dbReference type="NCBI Taxonomy" id="261654"/>
    <lineage>
        <taxon>Bacteria</taxon>
        <taxon>Bacillati</taxon>
        <taxon>Actinomycetota</taxon>
        <taxon>Actinomycetes</taxon>
        <taxon>Micromonosporales</taxon>
        <taxon>Micromonosporaceae</taxon>
        <taxon>Micromonospora</taxon>
    </lineage>
</organism>
<name>A0A1A8Z8A4_9ACTN</name>
<evidence type="ECO:0000313" key="2">
    <source>
        <dbReference type="EMBL" id="SBT40067.1"/>
    </source>
</evidence>
<dbReference type="Pfam" id="PF11228">
    <property type="entry name" value="DUF3027"/>
    <property type="match status" value="1"/>
</dbReference>
<dbReference type="PATRIC" id="fig|261654.4.peg.1150"/>
<dbReference type="InterPro" id="IPR021391">
    <property type="entry name" value="DUF3027"/>
</dbReference>
<dbReference type="AlphaFoldDB" id="A0A1A8Z8A4"/>
<dbReference type="RefSeq" id="WP_091658495.1">
    <property type="nucleotide sequence ID" value="NZ_LT594323.1"/>
</dbReference>
<dbReference type="OrthoDB" id="3698795at2"/>
<protein>
    <recommendedName>
        <fullName evidence="4">DUF3027 domain-containing protein</fullName>
    </recommendedName>
</protein>
<dbReference type="STRING" id="261654.GA0070611_1123"/>